<evidence type="ECO:0000256" key="1">
    <source>
        <dbReference type="ARBA" id="ARBA00004141"/>
    </source>
</evidence>
<dbReference type="PIRSF" id="PIRSF005859">
    <property type="entry name" value="PBR"/>
    <property type="match status" value="1"/>
</dbReference>
<keyword evidence="8" id="KW-1185">Reference proteome</keyword>
<dbReference type="EMBL" id="JAZDQV010000004">
    <property type="protein sequence ID" value="MEE1877253.1"/>
    <property type="molecule type" value="Genomic_DNA"/>
</dbReference>
<evidence type="ECO:0000313" key="8">
    <source>
        <dbReference type="Proteomes" id="UP001343492"/>
    </source>
</evidence>
<comment type="similarity">
    <text evidence="2">Belongs to the TspO/BZRP family.</text>
</comment>
<evidence type="ECO:0000313" key="7">
    <source>
        <dbReference type="EMBL" id="MEE1877253.1"/>
    </source>
</evidence>
<evidence type="ECO:0000256" key="6">
    <source>
        <dbReference type="SAM" id="Phobius"/>
    </source>
</evidence>
<keyword evidence="4 6" id="KW-1133">Transmembrane helix</keyword>
<feature type="transmembrane region" description="Helical" evidence="6">
    <location>
        <begin position="114"/>
        <end position="134"/>
    </location>
</feature>
<dbReference type="Proteomes" id="UP001343492">
    <property type="component" value="Unassembled WGS sequence"/>
</dbReference>
<name>A0ABU7GEG6_9SPHN</name>
<dbReference type="RefSeq" id="WP_354144355.1">
    <property type="nucleotide sequence ID" value="NZ_JAZDQV010000004.1"/>
</dbReference>
<comment type="subcellular location">
    <subcellularLocation>
        <location evidence="1">Membrane</location>
        <topology evidence="1">Multi-pass membrane protein</topology>
    </subcellularLocation>
</comment>
<evidence type="ECO:0000256" key="5">
    <source>
        <dbReference type="ARBA" id="ARBA00023136"/>
    </source>
</evidence>
<keyword evidence="3 6" id="KW-0812">Transmembrane</keyword>
<dbReference type="Gene3D" id="1.20.1260.100">
    <property type="entry name" value="TspO/MBR protein"/>
    <property type="match status" value="1"/>
</dbReference>
<feature type="transmembrane region" description="Helical" evidence="6">
    <location>
        <begin position="88"/>
        <end position="108"/>
    </location>
</feature>
<dbReference type="Pfam" id="PF03073">
    <property type="entry name" value="TspO_MBR"/>
    <property type="match status" value="1"/>
</dbReference>
<comment type="caution">
    <text evidence="7">The sequence shown here is derived from an EMBL/GenBank/DDBJ whole genome shotgun (WGS) entry which is preliminary data.</text>
</comment>
<dbReference type="CDD" id="cd15904">
    <property type="entry name" value="TSPO_MBR"/>
    <property type="match status" value="1"/>
</dbReference>
<dbReference type="PANTHER" id="PTHR10057">
    <property type="entry name" value="PERIPHERAL-TYPE BENZODIAZEPINE RECEPTOR"/>
    <property type="match status" value="1"/>
</dbReference>
<dbReference type="PANTHER" id="PTHR10057:SF0">
    <property type="entry name" value="TRANSLOCATOR PROTEIN"/>
    <property type="match status" value="1"/>
</dbReference>
<gene>
    <name evidence="7" type="ORF">VRS74_06090</name>
</gene>
<evidence type="ECO:0000256" key="4">
    <source>
        <dbReference type="ARBA" id="ARBA00022989"/>
    </source>
</evidence>
<reference evidence="7 8" key="1">
    <citation type="submission" date="2024-01" db="EMBL/GenBank/DDBJ databases">
        <title>The genome sequence of Erythrobacteraceae sp. strain 1XM1-14.</title>
        <authorList>
            <person name="Liu Y."/>
        </authorList>
    </citation>
    <scope>NUCLEOTIDE SEQUENCE [LARGE SCALE GENOMIC DNA]</scope>
    <source>
        <strain evidence="7 8">1XM1-14</strain>
    </source>
</reference>
<keyword evidence="5 6" id="KW-0472">Membrane</keyword>
<accession>A0ABU7GEG6</accession>
<dbReference type="InterPro" id="IPR038330">
    <property type="entry name" value="TspO/MBR-related_sf"/>
</dbReference>
<organism evidence="7 8">
    <name type="scientific">Altererythrobacter litoralis</name>
    <dbReference type="NCBI Taxonomy" id="3113904"/>
    <lineage>
        <taxon>Bacteria</taxon>
        <taxon>Pseudomonadati</taxon>
        <taxon>Pseudomonadota</taxon>
        <taxon>Alphaproteobacteria</taxon>
        <taxon>Sphingomonadales</taxon>
        <taxon>Erythrobacteraceae</taxon>
        <taxon>Altererythrobacter</taxon>
    </lineage>
</organism>
<evidence type="ECO:0000256" key="2">
    <source>
        <dbReference type="ARBA" id="ARBA00007524"/>
    </source>
</evidence>
<feature type="transmembrane region" description="Helical" evidence="6">
    <location>
        <begin position="14"/>
        <end position="36"/>
    </location>
</feature>
<sequence length="182" mass="19985">MNVIASRSQLRASLIRWALFTVPLVVLLGFIAGQAGSPNTLWFQSLVKPSIYPPPAAFGIVWTILYVMIGFSLALVCSSWGARGRGLAIGLFVVHFLCNLAWAPVFFGNQNIEGGLMVLGLVDFTLLLVIAAFWRVRHSAAQLLLPYLAWVGFATVLNYEFQRLNPDGGQDVPSASTQRYQL</sequence>
<evidence type="ECO:0000256" key="3">
    <source>
        <dbReference type="ARBA" id="ARBA00022692"/>
    </source>
</evidence>
<proteinExistence type="inferred from homology"/>
<dbReference type="InterPro" id="IPR004307">
    <property type="entry name" value="TspO_MBR"/>
</dbReference>
<feature type="transmembrane region" description="Helical" evidence="6">
    <location>
        <begin position="56"/>
        <end position="76"/>
    </location>
</feature>
<protein>
    <submittedName>
        <fullName evidence="7">TspO/MBR family protein</fullName>
    </submittedName>
</protein>